<feature type="region of interest" description="Disordered" evidence="3">
    <location>
        <begin position="540"/>
        <end position="567"/>
    </location>
</feature>
<proteinExistence type="predicted"/>
<feature type="compositionally biased region" description="Polar residues" evidence="3">
    <location>
        <begin position="795"/>
        <end position="824"/>
    </location>
</feature>
<organism evidence="5 6">
    <name type="scientific">Stemphylium lycopersici</name>
    <name type="common">Tomato gray leaf spot disease fungus</name>
    <name type="synonym">Thyrospora lycopersici</name>
    <dbReference type="NCBI Taxonomy" id="183478"/>
    <lineage>
        <taxon>Eukaryota</taxon>
        <taxon>Fungi</taxon>
        <taxon>Dikarya</taxon>
        <taxon>Ascomycota</taxon>
        <taxon>Pezizomycotina</taxon>
        <taxon>Dothideomycetes</taxon>
        <taxon>Pleosporomycetidae</taxon>
        <taxon>Pleosporales</taxon>
        <taxon>Pleosporineae</taxon>
        <taxon>Pleosporaceae</taxon>
        <taxon>Stemphylium</taxon>
    </lineage>
</organism>
<dbReference type="Proteomes" id="UP000249619">
    <property type="component" value="Unassembled WGS sequence"/>
</dbReference>
<feature type="compositionally biased region" description="Polar residues" evidence="3">
    <location>
        <begin position="464"/>
        <end position="479"/>
    </location>
</feature>
<feature type="compositionally biased region" description="Pro residues" evidence="3">
    <location>
        <begin position="437"/>
        <end position="462"/>
    </location>
</feature>
<feature type="compositionally biased region" description="Basic residues" evidence="3">
    <location>
        <begin position="540"/>
        <end position="559"/>
    </location>
</feature>
<feature type="compositionally biased region" description="Polar residues" evidence="3">
    <location>
        <begin position="960"/>
        <end position="978"/>
    </location>
</feature>
<evidence type="ECO:0000256" key="1">
    <source>
        <dbReference type="ARBA" id="ARBA00011353"/>
    </source>
</evidence>
<feature type="domain" description="Chromo" evidence="4">
    <location>
        <begin position="574"/>
        <end position="615"/>
    </location>
</feature>
<feature type="compositionally biased region" description="Basic and acidic residues" evidence="3">
    <location>
        <begin position="1107"/>
        <end position="1136"/>
    </location>
</feature>
<dbReference type="Pfam" id="PF11496">
    <property type="entry name" value="HDA2-3"/>
    <property type="match status" value="1"/>
</dbReference>
<feature type="coiled-coil region" evidence="2">
    <location>
        <begin position="1749"/>
        <end position="1894"/>
    </location>
</feature>
<feature type="region of interest" description="Disordered" evidence="3">
    <location>
        <begin position="627"/>
        <end position="1260"/>
    </location>
</feature>
<feature type="compositionally biased region" description="Pro residues" evidence="3">
    <location>
        <begin position="416"/>
        <end position="429"/>
    </location>
</feature>
<dbReference type="GO" id="GO:0070823">
    <property type="term" value="C:HDA1 complex"/>
    <property type="evidence" value="ECO:0007669"/>
    <property type="project" value="InterPro"/>
</dbReference>
<feature type="region of interest" description="Disordered" evidence="3">
    <location>
        <begin position="246"/>
        <end position="507"/>
    </location>
</feature>
<dbReference type="Gene3D" id="3.40.50.12360">
    <property type="match status" value="1"/>
</dbReference>
<feature type="region of interest" description="Disordered" evidence="3">
    <location>
        <begin position="1902"/>
        <end position="1940"/>
    </location>
</feature>
<dbReference type="Gene3D" id="2.40.50.40">
    <property type="match status" value="1"/>
</dbReference>
<feature type="compositionally biased region" description="Basic and acidic residues" evidence="3">
    <location>
        <begin position="1187"/>
        <end position="1202"/>
    </location>
</feature>
<evidence type="ECO:0000313" key="5">
    <source>
        <dbReference type="EMBL" id="RAR04000.1"/>
    </source>
</evidence>
<dbReference type="InterPro" id="IPR000953">
    <property type="entry name" value="Chromo/chromo_shadow_dom"/>
</dbReference>
<dbReference type="EMBL" id="QGDH01000166">
    <property type="protein sequence ID" value="RAR04000.1"/>
    <property type="molecule type" value="Genomic_DNA"/>
</dbReference>
<comment type="caution">
    <text evidence="5">The sequence shown here is derived from an EMBL/GenBank/DDBJ whole genome shotgun (WGS) entry which is preliminary data.</text>
</comment>
<feature type="compositionally biased region" description="Basic residues" evidence="3">
    <location>
        <begin position="317"/>
        <end position="327"/>
    </location>
</feature>
<feature type="compositionally biased region" description="Polar residues" evidence="3">
    <location>
        <begin position="897"/>
        <end position="911"/>
    </location>
</feature>
<comment type="subunit">
    <text evidence="1">Component of the NuA4 histone acetyltransferase complex.</text>
</comment>
<evidence type="ECO:0000256" key="3">
    <source>
        <dbReference type="SAM" id="MobiDB-lite"/>
    </source>
</evidence>
<feature type="compositionally biased region" description="Basic and acidic residues" evidence="3">
    <location>
        <begin position="328"/>
        <end position="339"/>
    </location>
</feature>
<feature type="compositionally biased region" description="Polar residues" evidence="3">
    <location>
        <begin position="1010"/>
        <end position="1029"/>
    </location>
</feature>
<feature type="region of interest" description="Disordered" evidence="3">
    <location>
        <begin position="1649"/>
        <end position="1677"/>
    </location>
</feature>
<dbReference type="InterPro" id="IPR016197">
    <property type="entry name" value="Chromo-like_dom_sf"/>
</dbReference>
<dbReference type="InterPro" id="IPR038609">
    <property type="entry name" value="HDA1_su2/3_sf"/>
</dbReference>
<dbReference type="InterPro" id="IPR021006">
    <property type="entry name" value="Hda2/3"/>
</dbReference>
<feature type="compositionally biased region" description="Basic and acidic residues" evidence="3">
    <location>
        <begin position="627"/>
        <end position="645"/>
    </location>
</feature>
<dbReference type="PROSITE" id="PS50013">
    <property type="entry name" value="CHROMO_2"/>
    <property type="match status" value="1"/>
</dbReference>
<dbReference type="SUPFAM" id="SSF54160">
    <property type="entry name" value="Chromo domain-like"/>
    <property type="match status" value="1"/>
</dbReference>
<gene>
    <name evidence="5" type="ORF">DDE83_008011</name>
</gene>
<feature type="compositionally biased region" description="Polar residues" evidence="3">
    <location>
        <begin position="876"/>
        <end position="889"/>
    </location>
</feature>
<feature type="compositionally biased region" description="Basic and acidic residues" evidence="3">
    <location>
        <begin position="351"/>
        <end position="367"/>
    </location>
</feature>
<feature type="compositionally biased region" description="Basic and acidic residues" evidence="3">
    <location>
        <begin position="1073"/>
        <end position="1088"/>
    </location>
</feature>
<feature type="compositionally biased region" description="Low complexity" evidence="3">
    <location>
        <begin position="480"/>
        <end position="491"/>
    </location>
</feature>
<evidence type="ECO:0000259" key="4">
    <source>
        <dbReference type="PROSITE" id="PS50013"/>
    </source>
</evidence>
<protein>
    <recommendedName>
        <fullName evidence="4">Chromo domain-containing protein</fullName>
    </recommendedName>
</protein>
<keyword evidence="6" id="KW-1185">Reference proteome</keyword>
<feature type="compositionally biased region" description="Gly residues" evidence="3">
    <location>
        <begin position="492"/>
        <end position="507"/>
    </location>
</feature>
<feature type="compositionally biased region" description="Pro residues" evidence="3">
    <location>
        <begin position="390"/>
        <end position="407"/>
    </location>
</feature>
<feature type="compositionally biased region" description="Polar residues" evidence="3">
    <location>
        <begin position="755"/>
        <end position="781"/>
    </location>
</feature>
<accession>A0A364MUK3</accession>
<name>A0A364MUK3_STELY</name>
<reference evidence="6" key="1">
    <citation type="submission" date="2018-05" db="EMBL/GenBank/DDBJ databases">
        <title>Draft genome sequence of Stemphylium lycopersici strain CIDEFI 213.</title>
        <authorList>
            <person name="Medina R."/>
            <person name="Franco M.E.E."/>
            <person name="Lucentini C.G."/>
            <person name="Saparrat M.C.N."/>
            <person name="Balatti P.A."/>
        </authorList>
    </citation>
    <scope>NUCLEOTIDE SEQUENCE [LARGE SCALE GENOMIC DNA]</scope>
    <source>
        <strain evidence="6">CIDEFI 213</strain>
    </source>
</reference>
<dbReference type="STRING" id="183478.A0A364MUK3"/>
<dbReference type="GO" id="GO:0006338">
    <property type="term" value="P:chromatin remodeling"/>
    <property type="evidence" value="ECO:0007669"/>
    <property type="project" value="UniProtKB-ARBA"/>
</dbReference>
<feature type="compositionally biased region" description="Basic and acidic residues" evidence="3">
    <location>
        <begin position="294"/>
        <end position="316"/>
    </location>
</feature>
<feature type="compositionally biased region" description="Basic residues" evidence="3">
    <location>
        <begin position="279"/>
        <end position="292"/>
    </location>
</feature>
<feature type="compositionally biased region" description="Pro residues" evidence="3">
    <location>
        <begin position="1165"/>
        <end position="1176"/>
    </location>
</feature>
<feature type="compositionally biased region" description="Low complexity" evidence="3">
    <location>
        <begin position="652"/>
        <end position="691"/>
    </location>
</feature>
<feature type="region of interest" description="Disordered" evidence="3">
    <location>
        <begin position="1294"/>
        <end position="1314"/>
    </location>
</feature>
<feature type="coiled-coil region" evidence="2">
    <location>
        <begin position="1686"/>
        <end position="1713"/>
    </location>
</feature>
<feature type="compositionally biased region" description="Polar residues" evidence="3">
    <location>
        <begin position="1058"/>
        <end position="1070"/>
    </location>
</feature>
<feature type="compositionally biased region" description="Acidic residues" evidence="3">
    <location>
        <begin position="1300"/>
        <end position="1313"/>
    </location>
</feature>
<evidence type="ECO:0000313" key="6">
    <source>
        <dbReference type="Proteomes" id="UP000249619"/>
    </source>
</evidence>
<evidence type="ECO:0000256" key="2">
    <source>
        <dbReference type="SAM" id="Coils"/>
    </source>
</evidence>
<dbReference type="CDD" id="cd00024">
    <property type="entry name" value="CD_CSD"/>
    <property type="match status" value="1"/>
</dbReference>
<feature type="compositionally biased region" description="Polar residues" evidence="3">
    <location>
        <begin position="717"/>
        <end position="737"/>
    </location>
</feature>
<keyword evidence="2" id="KW-0175">Coiled coil</keyword>
<feature type="compositionally biased region" description="Low complexity" evidence="3">
    <location>
        <begin position="1216"/>
        <end position="1232"/>
    </location>
</feature>
<sequence length="1940" mass="215988">MVQKPARNRMDLLLIVSDVLHTDKFHRRSATKQGYVGSECGGFVVDLIEQAAACITEKGSQLETKLRAIINYWAVNQLVSADILKACRDRADETLFIAQGGTPVRKRNYLLPEYHGDRTAPWYDLPASYMLEPMIKHPKRPIDASQIKIQKFDKKPVSPHVRNLLDNFFEKIDLKYLPTGDNPTGETPKYKLSLDPMGQVIKHDKETGETATVANGYGWSMKFCQDMQKHGVPENIKIAREDIRRMEEDVEPAPDMSATRRNDRRQRRSSSSDSDYRRERRRYSRSRSRSYTRRGSDSSYDSRRSPPRSRSRDMGQGRRKVSPRQGRRGSDDRDQRFENRGPNQLRQPPRPQDRDGHQRESQWDRNTHGSPGNQYQAPPMPPHNHAQPYSQPPQPPFNAPPFPPPPGQFQGQYSMPMPPFGVPPPPPPQLQGAAGFAPPPPPPNYNGPWPPPPPNMNVPPNGPQQHTQYGNNFSPNNKVPYNQNQNQSSYQGGRGYGGPQRGGYNGNRGGWRVSPEFRIGVNKSIVAITCKGRRRTWRVMVRSKRKRNPSTRTKPSKRPRYVDSSGSEADDKLWEADCILDEHIVRGVRKYHIKWKGVDPDTGNEWPPTWEPEENANDVLVAEWRREKAQTSEGIQDRGRSEQRAPRRIRNSRVINSSPQSAVRSSSPSAPSTPAGRAGSVHTSSAATTSAGRASPRIHIPRRGDSLERDEYELISQLGSSQPVSTQRSSQDTNLDSPQLFAARPRPHSSGIVPDSQSSTDEGSYIPITQRTETNQQSIGSSRLPEEEDLAEDSQAASHPNSPASSIPETIPDTTVADSQSQRQRAGGLGSLELVQDSLPTAQVLEEDHDAANNDQQQNFSQIEEQHVVNQHVVQPSTTSKPRQGASPSTEERALTVSAQSDKQHQEQALITQPPAGVAEGGPTQVFDIDRISNSQNNQNNPPDPGSGSAQIVACDISEAAQTRPSPSVRDSQPSLTEHSPGEDQFPFHSQYPIRDTHFPDKSPTPASARASSVTSSQHTSALPATQVGQVLIGPSAQSGPASEPSYDPHQSAPLPTLCQSHNSNPPNDSVESDEHQKSSNSIEEREQNAQVVPLETDLSTQEDTLDSIRETTEKEHRASSESRHDSSQETPERPFRFLHHSSSPLPYPPSYSLRTQGSNLPSRPCTPVPTSPPSPSIMAGESTADIVRRQMEEARAKHRTENPFTPKRRSRSSITPSTAPAEGATASPAASRILRNEQGTRSPSAVPDRSPAAQIPTSLRTVAYAPKVTEAQSPEDAHPEPVEPVLPIENAVAPSVGSDDMDVSDADDEDSESLLNDDLQLADQEFIVPLFIQGRQSDMYSQYIALKKDTLEQFLNEPRSMKPTSQIEEILSYLRAIETHIDLVFAEAETAVNDDSMTQAEHAVQFGMENSTKFRFLHQLFYHLRDSDPQKHIVLVTEKDDDALFRILETFCKAKYINYSMPTRDRKAEPGDSVGSLHVTIIPSEASPIIRPADLIICLDGVQDAAQIRKQTWAKSPERDILPVIHLVIPRTVGHIERYIAPSLDPVDRMHTTLATLAHVRLEIGKAIDEATPRDTKCASLVADWMIDTTEGAELSWPIPSIGSVKNVIDYQTQLSQPSTDSPIPERVKRPLVDEEELDPAKRMRMTPQLQAAPSSVVDKEHDTTHISDSMPGTAAFEPDLQKRLARVEEMLHAERQERKAEEKRFREHEESWDKQQTVHENLAREYRLLIAKQQTSETKLETLTKTNATLTERLTTRTAEVRELERQLEEQRATHLLSPDQQVVEITKLRKELATAQQEKEKAIKNASTTDNMLEYTRTAYQDAQNAASTAGARIKGLEDQVSQLSVAASGQAVKLKGMHLERSYELQEKQMKNLKAELAITKKALQTKEEEVTRLKSVGRQGVGTRGTSLTPQPKIRSRAGSPTLIGGRLSNLRNVG</sequence>